<dbReference type="SUPFAM" id="SSF51735">
    <property type="entry name" value="NAD(P)-binding Rossmann-fold domains"/>
    <property type="match status" value="1"/>
</dbReference>
<dbReference type="Gene3D" id="3.40.50.720">
    <property type="entry name" value="NAD(P)-binding Rossmann-like Domain"/>
    <property type="match status" value="1"/>
</dbReference>
<accession>A0A381WW92</accession>
<dbReference type="PANTHER" id="PTHR43000">
    <property type="entry name" value="DTDP-D-GLUCOSE 4,6-DEHYDRATASE-RELATED"/>
    <property type="match status" value="1"/>
</dbReference>
<name>A0A381WW92_9ZZZZ</name>
<dbReference type="InterPro" id="IPR036291">
    <property type="entry name" value="NAD(P)-bd_dom_sf"/>
</dbReference>
<proteinExistence type="predicted"/>
<protein>
    <recommendedName>
        <fullName evidence="1">NAD(P)-binding domain-containing protein</fullName>
    </recommendedName>
</protein>
<dbReference type="InterPro" id="IPR016040">
    <property type="entry name" value="NAD(P)-bd_dom"/>
</dbReference>
<gene>
    <name evidence="2" type="ORF">METZ01_LOCUS109628</name>
</gene>
<reference evidence="2" key="1">
    <citation type="submission" date="2018-05" db="EMBL/GenBank/DDBJ databases">
        <authorList>
            <person name="Lanie J.A."/>
            <person name="Ng W.-L."/>
            <person name="Kazmierczak K.M."/>
            <person name="Andrzejewski T.M."/>
            <person name="Davidsen T.M."/>
            <person name="Wayne K.J."/>
            <person name="Tettelin H."/>
            <person name="Glass J.I."/>
            <person name="Rusch D."/>
            <person name="Podicherti R."/>
            <person name="Tsui H.-C.T."/>
            <person name="Winkler M.E."/>
        </authorList>
    </citation>
    <scope>NUCLEOTIDE SEQUENCE</scope>
</reference>
<dbReference type="Gene3D" id="3.90.25.10">
    <property type="entry name" value="UDP-galactose 4-epimerase, domain 1"/>
    <property type="match status" value="1"/>
</dbReference>
<dbReference type="Pfam" id="PF16363">
    <property type="entry name" value="GDP_Man_Dehyd"/>
    <property type="match status" value="1"/>
</dbReference>
<evidence type="ECO:0000259" key="1">
    <source>
        <dbReference type="Pfam" id="PF16363"/>
    </source>
</evidence>
<sequence length="275" mass="30590">MSRGRKEFINPRATFHQISISDPQLANIIQKESIKVISHHAAQISVSDSVKNPVKDAESNIIGTLQLLQNAVECGVDKFIFASTGGAIYGEQDYFPAREDHPQKPTSPYGLSKLSVEGYLKFYKEQYGLKSIIFRYGNVFGPRQNPNGEAGVVAIFNNRLLKGQAPIINGDGEQTRDYIFVRDVVNANLLALKLNGSDTFNVGTGQETSVNELTHLILEVAESNIDVQTSKKNNFEQRRSCLDYKKLKGSLNWSPKVSLKEGLSETFIFFKNNGI</sequence>
<dbReference type="EMBL" id="UINC01013091">
    <property type="protein sequence ID" value="SVA56774.1"/>
    <property type="molecule type" value="Genomic_DNA"/>
</dbReference>
<dbReference type="AlphaFoldDB" id="A0A381WW92"/>
<organism evidence="2">
    <name type="scientific">marine metagenome</name>
    <dbReference type="NCBI Taxonomy" id="408172"/>
    <lineage>
        <taxon>unclassified sequences</taxon>
        <taxon>metagenomes</taxon>
        <taxon>ecological metagenomes</taxon>
    </lineage>
</organism>
<evidence type="ECO:0000313" key="2">
    <source>
        <dbReference type="EMBL" id="SVA56774.1"/>
    </source>
</evidence>
<feature type="domain" description="NAD(P)-binding" evidence="1">
    <location>
        <begin position="8"/>
        <end position="266"/>
    </location>
</feature>